<dbReference type="Gene3D" id="3.30.160.250">
    <property type="match status" value="1"/>
</dbReference>
<organism evidence="2 3">
    <name type="scientific">Thomasclavelia spiroformis</name>
    <dbReference type="NCBI Taxonomy" id="29348"/>
    <lineage>
        <taxon>Bacteria</taxon>
        <taxon>Bacillati</taxon>
        <taxon>Bacillota</taxon>
        <taxon>Erysipelotrichia</taxon>
        <taxon>Erysipelotrichales</taxon>
        <taxon>Coprobacillaceae</taxon>
        <taxon>Thomasclavelia</taxon>
    </lineage>
</organism>
<feature type="domain" description="HicB-like antitoxin of toxin-antitoxin system" evidence="1">
    <location>
        <begin position="7"/>
        <end position="107"/>
    </location>
</feature>
<name>A0A1Y4QLU7_9FIRM</name>
<evidence type="ECO:0000259" key="1">
    <source>
        <dbReference type="Pfam" id="PF15919"/>
    </source>
</evidence>
<dbReference type="InterPro" id="IPR035069">
    <property type="entry name" value="TTHA1013/TTHA0281-like"/>
</dbReference>
<dbReference type="Proteomes" id="UP000196258">
    <property type="component" value="Unassembled WGS sequence"/>
</dbReference>
<protein>
    <submittedName>
        <fullName evidence="2">HicB family protein</fullName>
    </submittedName>
</protein>
<dbReference type="InterPro" id="IPR031807">
    <property type="entry name" value="HicB-like"/>
</dbReference>
<proteinExistence type="predicted"/>
<gene>
    <name evidence="2" type="ORF">B5E91_02700</name>
</gene>
<reference evidence="3" key="1">
    <citation type="submission" date="2017-04" db="EMBL/GenBank/DDBJ databases">
        <title>Function of individual gut microbiota members based on whole genome sequencing of pure cultures obtained from chicken caecum.</title>
        <authorList>
            <person name="Medvecky M."/>
            <person name="Cejkova D."/>
            <person name="Polansky O."/>
            <person name="Karasova D."/>
            <person name="Kubasova T."/>
            <person name="Cizek A."/>
            <person name="Rychlik I."/>
        </authorList>
    </citation>
    <scope>NUCLEOTIDE SEQUENCE [LARGE SCALE GENOMIC DNA]</scope>
    <source>
        <strain evidence="3">An149</strain>
    </source>
</reference>
<dbReference type="EMBL" id="NFLB01000002">
    <property type="protein sequence ID" value="OUQ06197.1"/>
    <property type="molecule type" value="Genomic_DNA"/>
</dbReference>
<dbReference type="Pfam" id="PF15919">
    <property type="entry name" value="HicB_lk_antitox"/>
    <property type="match status" value="1"/>
</dbReference>
<sequence>MIKEIIYPAIFEFDKDSSITITFPDLPNAISCADNTSDAYHYATEVAELVLEDYIDDLFETAPKPSEVKNINLEKNQCLALIKIDTEKVIRESSSKSIKKTVTIPSWLNEIGIKNNLNFSKILQDGIKKELGI</sequence>
<comment type="caution">
    <text evidence="2">The sequence shown here is derived from an EMBL/GenBank/DDBJ whole genome shotgun (WGS) entry which is preliminary data.</text>
</comment>
<accession>A0A1Y4QLU7</accession>
<dbReference type="AlphaFoldDB" id="A0A1Y4QLU7"/>
<evidence type="ECO:0000313" key="2">
    <source>
        <dbReference type="EMBL" id="OUQ06197.1"/>
    </source>
</evidence>
<dbReference type="RefSeq" id="WP_087254756.1">
    <property type="nucleotide sequence ID" value="NZ_JAGZXW010000026.1"/>
</dbReference>
<evidence type="ECO:0000313" key="3">
    <source>
        <dbReference type="Proteomes" id="UP000196258"/>
    </source>
</evidence>
<dbReference type="SUPFAM" id="SSF143100">
    <property type="entry name" value="TTHA1013/TTHA0281-like"/>
    <property type="match status" value="1"/>
</dbReference>